<keyword evidence="2" id="KW-0732">Signal</keyword>
<dbReference type="RefSeq" id="WP_141819236.1">
    <property type="nucleotide sequence ID" value="NZ_BAAAQC010000005.1"/>
</dbReference>
<evidence type="ECO:0000313" key="3">
    <source>
        <dbReference type="EMBL" id="TQN47179.1"/>
    </source>
</evidence>
<accession>A0A543PSY5</accession>
<reference evidence="3 4" key="1">
    <citation type="submission" date="2019-06" db="EMBL/GenBank/DDBJ databases">
        <title>Sequencing the genomes of 1000 actinobacteria strains.</title>
        <authorList>
            <person name="Klenk H.-P."/>
        </authorList>
    </citation>
    <scope>NUCLEOTIDE SEQUENCE [LARGE SCALE GENOMIC DNA]</scope>
    <source>
        <strain evidence="3 4">DSM 21776</strain>
    </source>
</reference>
<evidence type="ECO:0000256" key="1">
    <source>
        <dbReference type="SAM" id="Phobius"/>
    </source>
</evidence>
<keyword evidence="1" id="KW-1133">Transmembrane helix</keyword>
<evidence type="ECO:0008006" key="5">
    <source>
        <dbReference type="Google" id="ProtNLM"/>
    </source>
</evidence>
<keyword evidence="1" id="KW-0472">Membrane</keyword>
<dbReference type="OrthoDB" id="9859987at2"/>
<feature type="signal peptide" evidence="2">
    <location>
        <begin position="1"/>
        <end position="29"/>
    </location>
</feature>
<protein>
    <recommendedName>
        <fullName evidence="5">CopC domain-containing protein</fullName>
    </recommendedName>
</protein>
<sequence length="204" mass="20977">MKRLLRPLGAVVVALGVAVAGCPAVGAHGDEDALVLQPAVTTPGGVVGVRGDLPTTNSIRLVLVAVGQGDQGEVTLARLEDPPQGHFETAVTVPTTAAPGTWHVEAQTAGGAVLAESELTVLAASPSAARDDRAEPVALSPGSTARALSAIRPDVADPATRERAPTVWWPYAVVAVMLLAAVGWVRRHRQREHGRVPPAATSSR</sequence>
<keyword evidence="1" id="KW-0812">Transmembrane</keyword>
<evidence type="ECO:0000313" key="4">
    <source>
        <dbReference type="Proteomes" id="UP000320085"/>
    </source>
</evidence>
<feature type="chain" id="PRO_5021733613" description="CopC domain-containing protein" evidence="2">
    <location>
        <begin position="30"/>
        <end position="204"/>
    </location>
</feature>
<dbReference type="AlphaFoldDB" id="A0A543PSY5"/>
<proteinExistence type="predicted"/>
<dbReference type="EMBL" id="VFQF01000001">
    <property type="protein sequence ID" value="TQN47179.1"/>
    <property type="molecule type" value="Genomic_DNA"/>
</dbReference>
<gene>
    <name evidence="3" type="ORF">FHX52_0272</name>
</gene>
<dbReference type="PROSITE" id="PS51257">
    <property type="entry name" value="PROKAR_LIPOPROTEIN"/>
    <property type="match status" value="1"/>
</dbReference>
<name>A0A543PSY5_9MICO</name>
<dbReference type="Proteomes" id="UP000320085">
    <property type="component" value="Unassembled WGS sequence"/>
</dbReference>
<evidence type="ECO:0000256" key="2">
    <source>
        <dbReference type="SAM" id="SignalP"/>
    </source>
</evidence>
<feature type="transmembrane region" description="Helical" evidence="1">
    <location>
        <begin position="168"/>
        <end position="185"/>
    </location>
</feature>
<comment type="caution">
    <text evidence="3">The sequence shown here is derived from an EMBL/GenBank/DDBJ whole genome shotgun (WGS) entry which is preliminary data.</text>
</comment>
<organism evidence="3 4">
    <name type="scientific">Humibacillus xanthopallidus</name>
    <dbReference type="NCBI Taxonomy" id="412689"/>
    <lineage>
        <taxon>Bacteria</taxon>
        <taxon>Bacillati</taxon>
        <taxon>Actinomycetota</taxon>
        <taxon>Actinomycetes</taxon>
        <taxon>Micrococcales</taxon>
        <taxon>Intrasporangiaceae</taxon>
        <taxon>Humibacillus</taxon>
    </lineage>
</organism>